<proteinExistence type="predicted"/>
<keyword evidence="2" id="KW-1185">Reference proteome</keyword>
<dbReference type="AlphaFoldDB" id="A0A6P1NTS0"/>
<organism evidence="1 2">
    <name type="scientific">Nibribacter ruber</name>
    <dbReference type="NCBI Taxonomy" id="2698458"/>
    <lineage>
        <taxon>Bacteria</taxon>
        <taxon>Pseudomonadati</taxon>
        <taxon>Bacteroidota</taxon>
        <taxon>Cytophagia</taxon>
        <taxon>Cytophagales</taxon>
        <taxon>Hymenobacteraceae</taxon>
        <taxon>Nibribacter</taxon>
    </lineage>
</organism>
<dbReference type="KEGG" id="nib:GU926_06610"/>
<name>A0A6P1NTS0_9BACT</name>
<evidence type="ECO:0000313" key="2">
    <source>
        <dbReference type="Proteomes" id="UP000464214"/>
    </source>
</evidence>
<evidence type="ECO:0000313" key="1">
    <source>
        <dbReference type="EMBL" id="QHL87117.1"/>
    </source>
</evidence>
<accession>A0A6P1NTS0</accession>
<sequence length="46" mass="5049">MKLYLALILAFNSLLVTSFPAYGAPLTILLRLHEPTDTPNPLPLKA</sequence>
<reference evidence="1 2" key="1">
    <citation type="submission" date="2020-01" db="EMBL/GenBank/DDBJ databases">
        <authorList>
            <person name="Kim M."/>
        </authorList>
    </citation>
    <scope>NUCLEOTIDE SEQUENCE [LARGE SCALE GENOMIC DNA]</scope>
    <source>
        <strain evidence="1 2">BT10</strain>
    </source>
</reference>
<dbReference type="RefSeq" id="WP_160690206.1">
    <property type="nucleotide sequence ID" value="NZ_CP047897.1"/>
</dbReference>
<dbReference type="EMBL" id="CP047897">
    <property type="protein sequence ID" value="QHL87117.1"/>
    <property type="molecule type" value="Genomic_DNA"/>
</dbReference>
<gene>
    <name evidence="1" type="ORF">GU926_06610</name>
</gene>
<protein>
    <submittedName>
        <fullName evidence="1">Uncharacterized protein</fullName>
    </submittedName>
</protein>
<dbReference type="Proteomes" id="UP000464214">
    <property type="component" value="Chromosome"/>
</dbReference>